<accession>A0A9D7I8U9</accession>
<dbReference type="Proteomes" id="UP000886602">
    <property type="component" value="Unassembled WGS sequence"/>
</dbReference>
<evidence type="ECO:0000313" key="4">
    <source>
        <dbReference type="Proteomes" id="UP000886602"/>
    </source>
</evidence>
<feature type="transmembrane region" description="Helical" evidence="2">
    <location>
        <begin position="21"/>
        <end position="42"/>
    </location>
</feature>
<dbReference type="EMBL" id="JADJNC010000015">
    <property type="protein sequence ID" value="MBK7423482.1"/>
    <property type="molecule type" value="Genomic_DNA"/>
</dbReference>
<name>A0A9D7I8U9_9RHOO</name>
<feature type="region of interest" description="Disordered" evidence="1">
    <location>
        <begin position="180"/>
        <end position="206"/>
    </location>
</feature>
<evidence type="ECO:0008006" key="5">
    <source>
        <dbReference type="Google" id="ProtNLM"/>
    </source>
</evidence>
<dbReference type="AlphaFoldDB" id="A0A9D7I8U9"/>
<sequence>MSQQINLYELRLRPRHELAMARNLGIAALALLLLMTTLALWARFDAQRKSAAAAVSQKQLADEQERLTALSKMVAQRQVSPALASELDNAKTTLAVRSDVIAVLDSGKLGNTSGFSALMSGFARHSQNDLWLTGFLMTAGGSEIEIRGRLLDPSRLPAYVQRLRSEPVFQGRRFAALEMRGVDPDEQNTPPPGTEKVSATGVPPQSVPGVPRFVEFVLRSENVEVADTSTRSGVKR</sequence>
<keyword evidence="2" id="KW-0812">Transmembrane</keyword>
<proteinExistence type="predicted"/>
<evidence type="ECO:0000256" key="2">
    <source>
        <dbReference type="SAM" id="Phobius"/>
    </source>
</evidence>
<evidence type="ECO:0000313" key="3">
    <source>
        <dbReference type="EMBL" id="MBK7423482.1"/>
    </source>
</evidence>
<reference evidence="3" key="1">
    <citation type="submission" date="2020-10" db="EMBL/GenBank/DDBJ databases">
        <title>Connecting structure to function with the recovery of over 1000 high-quality activated sludge metagenome-assembled genomes encoding full-length rRNA genes using long-read sequencing.</title>
        <authorList>
            <person name="Singleton C.M."/>
            <person name="Petriglieri F."/>
            <person name="Kristensen J.M."/>
            <person name="Kirkegaard R.H."/>
            <person name="Michaelsen T.Y."/>
            <person name="Andersen M.H."/>
            <person name="Karst S.M."/>
            <person name="Dueholm M.S."/>
            <person name="Nielsen P.H."/>
            <person name="Albertsen M."/>
        </authorList>
    </citation>
    <scope>NUCLEOTIDE SEQUENCE</scope>
    <source>
        <strain evidence="3">EsbW_18-Q3-R4-48_MAXAC.044</strain>
    </source>
</reference>
<comment type="caution">
    <text evidence="3">The sequence shown here is derived from an EMBL/GenBank/DDBJ whole genome shotgun (WGS) entry which is preliminary data.</text>
</comment>
<organism evidence="3 4">
    <name type="scientific">Candidatus Propionivibrio dominans</name>
    <dbReference type="NCBI Taxonomy" id="2954373"/>
    <lineage>
        <taxon>Bacteria</taxon>
        <taxon>Pseudomonadati</taxon>
        <taxon>Pseudomonadota</taxon>
        <taxon>Betaproteobacteria</taxon>
        <taxon>Rhodocyclales</taxon>
        <taxon>Rhodocyclaceae</taxon>
        <taxon>Propionivibrio</taxon>
    </lineage>
</organism>
<protein>
    <recommendedName>
        <fullName evidence="5">MSHA biogenesis protein MshI</fullName>
    </recommendedName>
</protein>
<keyword evidence="2" id="KW-0472">Membrane</keyword>
<keyword evidence="2" id="KW-1133">Transmembrane helix</keyword>
<gene>
    <name evidence="3" type="ORF">IPJ48_10490</name>
</gene>
<evidence type="ECO:0000256" key="1">
    <source>
        <dbReference type="SAM" id="MobiDB-lite"/>
    </source>
</evidence>